<keyword evidence="1" id="KW-0378">Hydrolase</keyword>
<comment type="caution">
    <text evidence="1">The sequence shown here is derived from an EMBL/GenBank/DDBJ whole genome shotgun (WGS) entry which is preliminary data.</text>
</comment>
<dbReference type="Proteomes" id="UP001493487">
    <property type="component" value="Unassembled WGS sequence"/>
</dbReference>
<sequence>MFKRESGADPEPIRVDRISSEIAVLLGTVSTDKAAYKPGETVRFRLESGDSTPTD</sequence>
<protein>
    <submittedName>
        <fullName evidence="1">Glycoside hydrolase family 66 protein</fullName>
    </submittedName>
</protein>
<dbReference type="RefSeq" id="WP_232186212.1">
    <property type="nucleotide sequence ID" value="NZ_JAIOAP010000007.1"/>
</dbReference>
<proteinExistence type="predicted"/>
<reference evidence="1 2" key="1">
    <citation type="journal article" date="2023" name="Genome Announc.">
        <title>Pan-Genome Analyses of the Genus Cohnella and Proposal of the Novel Species Cohnella silvisoli sp. nov., Isolated from Forest Soil.</title>
        <authorList>
            <person name="Wang C."/>
            <person name="Mao L."/>
            <person name="Bao G."/>
            <person name="Zhu H."/>
        </authorList>
    </citation>
    <scope>NUCLEOTIDE SEQUENCE [LARGE SCALE GENOMIC DNA]</scope>
    <source>
        <strain evidence="1 2">NL03-T5-1</strain>
    </source>
</reference>
<accession>A0ABV1KU21</accession>
<name>A0ABV1KU21_9BACL</name>
<dbReference type="GO" id="GO:0016787">
    <property type="term" value="F:hydrolase activity"/>
    <property type="evidence" value="ECO:0007669"/>
    <property type="project" value="UniProtKB-KW"/>
</dbReference>
<keyword evidence="2" id="KW-1185">Reference proteome</keyword>
<evidence type="ECO:0000313" key="1">
    <source>
        <dbReference type="EMBL" id="MEQ4483615.1"/>
    </source>
</evidence>
<organism evidence="1 2">
    <name type="scientific">Cohnella silvisoli</name>
    <dbReference type="NCBI Taxonomy" id="2873699"/>
    <lineage>
        <taxon>Bacteria</taxon>
        <taxon>Bacillati</taxon>
        <taxon>Bacillota</taxon>
        <taxon>Bacilli</taxon>
        <taxon>Bacillales</taxon>
        <taxon>Paenibacillaceae</taxon>
        <taxon>Cohnella</taxon>
    </lineage>
</organism>
<dbReference type="EMBL" id="JASKHM010000008">
    <property type="protein sequence ID" value="MEQ4483615.1"/>
    <property type="molecule type" value="Genomic_DNA"/>
</dbReference>
<gene>
    <name evidence="1" type="ORF">QJS35_14570</name>
</gene>
<evidence type="ECO:0000313" key="2">
    <source>
        <dbReference type="Proteomes" id="UP001493487"/>
    </source>
</evidence>